<reference evidence="2 3" key="2">
    <citation type="submission" date="2025-04" db="UniProtKB">
        <authorList>
            <consortium name="RefSeq"/>
        </authorList>
    </citation>
    <scope>IDENTIFICATION</scope>
    <source>
        <tissue evidence="2 3">Leaf</tissue>
    </source>
</reference>
<gene>
    <name evidence="3" type="primary">LOC108846763</name>
    <name evidence="2" type="synonym">LOC108816743</name>
</gene>
<dbReference type="Proteomes" id="UP000504610">
    <property type="component" value="Chromosome 7"/>
</dbReference>
<accession>A0A6J0KCT9</accession>
<dbReference type="KEGG" id="rsz:108816743"/>
<dbReference type="GeneID" id="108816743"/>
<evidence type="ECO:0000313" key="2">
    <source>
        <dbReference type="RefSeq" id="XP_018444813.1"/>
    </source>
</evidence>
<dbReference type="KEGG" id="rsz:108846763"/>
<sequence>MQRREHVIIIKGGACYMMRQNIRGGRVKLEPMVMPQFEFDHAEKGDDLYGQDRVKEWSIGSFLVSRSGGSLVVFCLVVL</sequence>
<dbReference type="AlphaFoldDB" id="A0A6J0KCT9"/>
<dbReference type="OrthoDB" id="1113891at2759"/>
<dbReference type="RefSeq" id="XP_018475472.1">
    <property type="nucleotide sequence ID" value="XM_018619970.2"/>
</dbReference>
<dbReference type="GeneID" id="108846763"/>
<reference evidence="1" key="1">
    <citation type="journal article" date="2019" name="Database">
        <title>The radish genome database (RadishGD): an integrated information resource for radish genomics.</title>
        <authorList>
            <person name="Yu H.J."/>
            <person name="Baek S."/>
            <person name="Lee Y.J."/>
            <person name="Cho A."/>
            <person name="Mun J.H."/>
        </authorList>
    </citation>
    <scope>NUCLEOTIDE SEQUENCE [LARGE SCALE GENOMIC DNA]</scope>
    <source>
        <strain evidence="1">cv. WK10039</strain>
    </source>
</reference>
<keyword evidence="1" id="KW-1185">Reference proteome</keyword>
<dbReference type="RefSeq" id="XP_018444813.1">
    <property type="nucleotide sequence ID" value="XM_018589311.2"/>
</dbReference>
<dbReference type="Proteomes" id="UP000504610">
    <property type="component" value="Chromosome 3"/>
</dbReference>
<evidence type="ECO:0000313" key="3">
    <source>
        <dbReference type="RefSeq" id="XP_018475472.1"/>
    </source>
</evidence>
<evidence type="ECO:0000313" key="1">
    <source>
        <dbReference type="Proteomes" id="UP000504610"/>
    </source>
</evidence>
<proteinExistence type="predicted"/>
<name>A0A6J0KCT9_RAPSA</name>
<protein>
    <submittedName>
        <fullName evidence="2 3">Ferritin-3, chloroplastic</fullName>
    </submittedName>
</protein>
<organism evidence="1 3">
    <name type="scientific">Raphanus sativus</name>
    <name type="common">Radish</name>
    <name type="synonym">Raphanus raphanistrum var. sativus</name>
    <dbReference type="NCBI Taxonomy" id="3726"/>
    <lineage>
        <taxon>Eukaryota</taxon>
        <taxon>Viridiplantae</taxon>
        <taxon>Streptophyta</taxon>
        <taxon>Embryophyta</taxon>
        <taxon>Tracheophyta</taxon>
        <taxon>Spermatophyta</taxon>
        <taxon>Magnoliopsida</taxon>
        <taxon>eudicotyledons</taxon>
        <taxon>Gunneridae</taxon>
        <taxon>Pentapetalae</taxon>
        <taxon>rosids</taxon>
        <taxon>malvids</taxon>
        <taxon>Brassicales</taxon>
        <taxon>Brassicaceae</taxon>
        <taxon>Brassiceae</taxon>
        <taxon>Raphanus</taxon>
    </lineage>
</organism>